<reference evidence="2 3" key="1">
    <citation type="submission" date="2024-03" db="EMBL/GenBank/DDBJ databases">
        <title>The Acrasis kona genome and developmental transcriptomes reveal deep origins of eukaryotic multicellular pathways.</title>
        <authorList>
            <person name="Sheikh S."/>
            <person name="Fu C.-J."/>
            <person name="Brown M.W."/>
            <person name="Baldauf S.L."/>
        </authorList>
    </citation>
    <scope>NUCLEOTIDE SEQUENCE [LARGE SCALE GENOMIC DNA]</scope>
    <source>
        <strain evidence="2 3">ATCC MYA-3509</strain>
    </source>
</reference>
<accession>A0AAW2YVX3</accession>
<comment type="caution">
    <text evidence="2">The sequence shown here is derived from an EMBL/GenBank/DDBJ whole genome shotgun (WGS) entry which is preliminary data.</text>
</comment>
<proteinExistence type="predicted"/>
<dbReference type="Proteomes" id="UP001431209">
    <property type="component" value="Unassembled WGS sequence"/>
</dbReference>
<keyword evidence="3" id="KW-1185">Reference proteome</keyword>
<protein>
    <submittedName>
        <fullName evidence="2">UDP-3-O-(3-hydroxymyristoyl) N-acetylglucosamine deacetylase</fullName>
    </submittedName>
</protein>
<evidence type="ECO:0000256" key="1">
    <source>
        <dbReference type="SAM" id="MobiDB-lite"/>
    </source>
</evidence>
<dbReference type="AlphaFoldDB" id="A0AAW2YVX3"/>
<dbReference type="EMBL" id="JAOPGA020000744">
    <property type="protein sequence ID" value="KAL0481280.1"/>
    <property type="molecule type" value="Genomic_DNA"/>
</dbReference>
<organism evidence="2 3">
    <name type="scientific">Acrasis kona</name>
    <dbReference type="NCBI Taxonomy" id="1008807"/>
    <lineage>
        <taxon>Eukaryota</taxon>
        <taxon>Discoba</taxon>
        <taxon>Heterolobosea</taxon>
        <taxon>Tetramitia</taxon>
        <taxon>Eutetramitia</taxon>
        <taxon>Acrasidae</taxon>
        <taxon>Acrasis</taxon>
    </lineage>
</organism>
<feature type="region of interest" description="Disordered" evidence="1">
    <location>
        <begin position="393"/>
        <end position="413"/>
    </location>
</feature>
<evidence type="ECO:0000313" key="3">
    <source>
        <dbReference type="Proteomes" id="UP001431209"/>
    </source>
</evidence>
<sequence length="588" mass="67720">MLRVRARHVANLAFGQQVRFKSKDKKHGGMSQFFIPKKMHGISYQPTDEECDVTEYTKRPPPGAKKRRAMKKGSTPSSSSYDKQLPNRHLNGVLRMKREDDYAKKVAAARIFEFLQSYNGVVDIPGLSEVRHISENRVYKVFNSLSEAEINHMTAADLEIAFGSYTELIGYIMALPENVAQGAFDHMLPLMAEGIVEGVLEPNRESFELLPDIDDEPLVLPGALRKRGGFVEKKDIGEFEEDIMEDIWEDVYTGEDDVAADDDGYPEDHIVEEELTSLHLDEISLQSTIAFYEFFDEMEEEMSPNKEHAERIAQRFRAVYMTTDKIDEMYALHKKDPQYYTGERLGDLFNISRDRAWSYLVAAEYAESLKYGLPFNMNKHAVLFPDQMQRDKQEKEKLANYRSQKESTRSRNVDNLKTSTERDIYKQFVEESSYPATTSVTDDDLPDWVKIPHYVSGGSEQVKRPLDAPTNSLLKSMGIYGTQYFEDLKDSIPRLERLPEVNDNTSQKQQEEIMKVDRVVNSPITVNRIPNKSGLGTSKNRARFFVVEMARRSGFEGGEKQRKHFVIEKSGQLRLMDEEERMHEEQED</sequence>
<feature type="region of interest" description="Disordered" evidence="1">
    <location>
        <begin position="52"/>
        <end position="85"/>
    </location>
</feature>
<gene>
    <name evidence="2" type="ORF">AKO1_012781</name>
</gene>
<name>A0AAW2YVX3_9EUKA</name>
<evidence type="ECO:0000313" key="2">
    <source>
        <dbReference type="EMBL" id="KAL0481280.1"/>
    </source>
</evidence>